<reference evidence="3" key="1">
    <citation type="journal article" date="2023" name="GigaByte">
        <title>Genome assembly of the bearded iris, Iris pallida Lam.</title>
        <authorList>
            <person name="Bruccoleri R.E."/>
            <person name="Oakeley E.J."/>
            <person name="Faust A.M.E."/>
            <person name="Altorfer M."/>
            <person name="Dessus-Babus S."/>
            <person name="Burckhardt D."/>
            <person name="Oertli M."/>
            <person name="Naumann U."/>
            <person name="Petersen F."/>
            <person name="Wong J."/>
        </authorList>
    </citation>
    <scope>NUCLEOTIDE SEQUENCE</scope>
    <source>
        <strain evidence="3">GSM-AAB239-AS_SAM_17_03QT</strain>
    </source>
</reference>
<name>A0AAX6G346_IRIPA</name>
<protein>
    <submittedName>
        <fullName evidence="3">Basic proline-rich protein-like</fullName>
    </submittedName>
</protein>
<proteinExistence type="predicted"/>
<evidence type="ECO:0000313" key="3">
    <source>
        <dbReference type="EMBL" id="KAJ6822952.1"/>
    </source>
</evidence>
<dbReference type="Proteomes" id="UP001140949">
    <property type="component" value="Unassembled WGS sequence"/>
</dbReference>
<feature type="chain" id="PRO_5044005283" evidence="2">
    <location>
        <begin position="17"/>
        <end position="92"/>
    </location>
</feature>
<evidence type="ECO:0000256" key="2">
    <source>
        <dbReference type="SAM" id="SignalP"/>
    </source>
</evidence>
<gene>
    <name evidence="3" type="ORF">M6B38_385920</name>
</gene>
<accession>A0AAX6G346</accession>
<keyword evidence="4" id="KW-1185">Reference proteome</keyword>
<comment type="caution">
    <text evidence="3">The sequence shown here is derived from an EMBL/GenBank/DDBJ whole genome shotgun (WGS) entry which is preliminary data.</text>
</comment>
<reference evidence="3" key="2">
    <citation type="submission" date="2023-04" db="EMBL/GenBank/DDBJ databases">
        <authorList>
            <person name="Bruccoleri R.E."/>
            <person name="Oakeley E.J."/>
            <person name="Faust A.-M."/>
            <person name="Dessus-Babus S."/>
            <person name="Altorfer M."/>
            <person name="Burckhardt D."/>
            <person name="Oertli M."/>
            <person name="Naumann U."/>
            <person name="Petersen F."/>
            <person name="Wong J."/>
        </authorList>
    </citation>
    <scope>NUCLEOTIDE SEQUENCE</scope>
    <source>
        <strain evidence="3">GSM-AAB239-AS_SAM_17_03QT</strain>
        <tissue evidence="3">Leaf</tissue>
    </source>
</reference>
<organism evidence="3 4">
    <name type="scientific">Iris pallida</name>
    <name type="common">Sweet iris</name>
    <dbReference type="NCBI Taxonomy" id="29817"/>
    <lineage>
        <taxon>Eukaryota</taxon>
        <taxon>Viridiplantae</taxon>
        <taxon>Streptophyta</taxon>
        <taxon>Embryophyta</taxon>
        <taxon>Tracheophyta</taxon>
        <taxon>Spermatophyta</taxon>
        <taxon>Magnoliopsida</taxon>
        <taxon>Liliopsida</taxon>
        <taxon>Asparagales</taxon>
        <taxon>Iridaceae</taxon>
        <taxon>Iridoideae</taxon>
        <taxon>Irideae</taxon>
        <taxon>Iris</taxon>
    </lineage>
</organism>
<feature type="region of interest" description="Disordered" evidence="1">
    <location>
        <begin position="62"/>
        <end position="92"/>
    </location>
</feature>
<dbReference type="EMBL" id="JANAVB010023800">
    <property type="protein sequence ID" value="KAJ6822952.1"/>
    <property type="molecule type" value="Genomic_DNA"/>
</dbReference>
<feature type="compositionally biased region" description="Polar residues" evidence="1">
    <location>
        <begin position="70"/>
        <end position="92"/>
    </location>
</feature>
<dbReference type="AlphaFoldDB" id="A0AAX6G346"/>
<evidence type="ECO:0000256" key="1">
    <source>
        <dbReference type="SAM" id="MobiDB-lite"/>
    </source>
</evidence>
<feature type="signal peptide" evidence="2">
    <location>
        <begin position="1"/>
        <end position="16"/>
    </location>
</feature>
<evidence type="ECO:0000313" key="4">
    <source>
        <dbReference type="Proteomes" id="UP001140949"/>
    </source>
</evidence>
<keyword evidence="2" id="KW-0732">Signal</keyword>
<sequence length="92" mass="10686">MLLIFSILHIIYSAESFNSHTVQSFFTHKILILHFFNQQAHFPSFFLFFHSNSQSRTKALHTLHLPPSPNKNSQPTYSWLTQPSLSLTQSKP</sequence>